<protein>
    <submittedName>
        <fullName evidence="1">Uncharacterized protein</fullName>
    </submittedName>
</protein>
<dbReference type="AlphaFoldDB" id="A0A543NNW1"/>
<comment type="caution">
    <text evidence="1">The sequence shown here is derived from an EMBL/GenBank/DDBJ whole genome shotgun (WGS) entry which is preliminary data.</text>
</comment>
<organism evidence="1 2">
    <name type="scientific">Haloactinospora alba</name>
    <dbReference type="NCBI Taxonomy" id="405555"/>
    <lineage>
        <taxon>Bacteria</taxon>
        <taxon>Bacillati</taxon>
        <taxon>Actinomycetota</taxon>
        <taxon>Actinomycetes</taxon>
        <taxon>Streptosporangiales</taxon>
        <taxon>Nocardiopsidaceae</taxon>
        <taxon>Haloactinospora</taxon>
    </lineage>
</organism>
<evidence type="ECO:0000313" key="1">
    <source>
        <dbReference type="EMBL" id="TQN33521.1"/>
    </source>
</evidence>
<dbReference type="EMBL" id="VFQC01000001">
    <property type="protein sequence ID" value="TQN33521.1"/>
    <property type="molecule type" value="Genomic_DNA"/>
</dbReference>
<keyword evidence="2" id="KW-1185">Reference proteome</keyword>
<reference evidence="1 2" key="1">
    <citation type="submission" date="2019-06" db="EMBL/GenBank/DDBJ databases">
        <title>Sequencing the genomes of 1000 actinobacteria strains.</title>
        <authorList>
            <person name="Klenk H.-P."/>
        </authorList>
    </citation>
    <scope>NUCLEOTIDE SEQUENCE [LARGE SCALE GENOMIC DNA]</scope>
    <source>
        <strain evidence="1 2">DSM 45015</strain>
    </source>
</reference>
<dbReference type="OrthoDB" id="4936366at2"/>
<evidence type="ECO:0000313" key="2">
    <source>
        <dbReference type="Proteomes" id="UP000317422"/>
    </source>
</evidence>
<proteinExistence type="predicted"/>
<gene>
    <name evidence="1" type="ORF">FHX37_3543</name>
</gene>
<accession>A0A543NNW1</accession>
<dbReference type="Proteomes" id="UP000317422">
    <property type="component" value="Unassembled WGS sequence"/>
</dbReference>
<name>A0A543NNW1_9ACTN</name>
<sequence>MDRRRLAGVTPGETGRRLRVLWCHHSRRQGWGPLDGWWTPAVDAVCTAAAVGGDMAEGCERFGQARARSGVSLGATLDDFAALANVLGWNAPPTELVKALAEGWVDGGSTPDYCQDPLTGLATATYLRTRLSELYRSTVARPPSAMAHRLLLITLDPTIDPWRRTARLIVLGHELRRFFTQGESLALISRHRIAALVPETADPHGQARLLRDDVCDFHGADVWTVPLPDGYQEALVFLEEPQTPGGPG</sequence>